<reference evidence="4 5" key="2">
    <citation type="submission" date="2016-05" db="EMBL/GenBank/DDBJ databases">
        <title>Lineage-specific infection strategies underlie the spectrum of fungal disease in amphibians.</title>
        <authorList>
            <person name="Cuomo C.A."/>
            <person name="Farrer R.A."/>
            <person name="James T."/>
            <person name="Longcore J."/>
            <person name="Birren B."/>
        </authorList>
    </citation>
    <scope>NUCLEOTIDE SEQUENCE [LARGE SCALE GENOMIC DNA]</scope>
    <source>
        <strain evidence="4 5">JEL423</strain>
    </source>
</reference>
<proteinExistence type="predicted"/>
<sequence>MKLAVVVFASILAVCSVTIASPVIPSSTTSAYPSTSTFTDLDVDSVYCEGFSSKPKKLIKKYATVKRGADTAEKDFRSASMAVDSQKELVKHLSKKVKLLKAKRLSKNDDSSYSETVIELRKMRRDLVDLKKQREICDDEYSVWRRKLYSAEKKLTGYFFDDSFSLHNTIKSMYASISGMQGPSQQDFENSPPSYDVVMNNPKHYKVTLQGTDPELPSYDKIMQNLENFPKVLEDPDVTQPSLVETSAVHPTQTSSSVPPSQHTASSTLQRVSSTLRRAKSFLSRH</sequence>
<evidence type="ECO:0000256" key="3">
    <source>
        <dbReference type="SAM" id="SignalP"/>
    </source>
</evidence>
<evidence type="ECO:0000313" key="5">
    <source>
        <dbReference type="Proteomes" id="UP000077115"/>
    </source>
</evidence>
<evidence type="ECO:0000256" key="2">
    <source>
        <dbReference type="SAM" id="MobiDB-lite"/>
    </source>
</evidence>
<protein>
    <submittedName>
        <fullName evidence="4">Uncharacterized protein</fullName>
    </submittedName>
</protein>
<feature type="chain" id="PRO_5008077415" evidence="3">
    <location>
        <begin position="21"/>
        <end position="286"/>
    </location>
</feature>
<accession>A0A177W6T2</accession>
<feature type="compositionally biased region" description="Low complexity" evidence="2">
    <location>
        <begin position="249"/>
        <end position="264"/>
    </location>
</feature>
<keyword evidence="1" id="KW-0175">Coiled coil</keyword>
<feature type="coiled-coil region" evidence="1">
    <location>
        <begin position="83"/>
        <end position="140"/>
    </location>
</feature>
<dbReference type="EMBL" id="DS022300">
    <property type="protein sequence ID" value="OAJ35769.1"/>
    <property type="molecule type" value="Genomic_DNA"/>
</dbReference>
<evidence type="ECO:0000256" key="1">
    <source>
        <dbReference type="SAM" id="Coils"/>
    </source>
</evidence>
<evidence type="ECO:0000313" key="4">
    <source>
        <dbReference type="EMBL" id="OAJ35769.1"/>
    </source>
</evidence>
<organism evidence="4 5">
    <name type="scientific">Batrachochytrium dendrobatidis (strain JEL423)</name>
    <dbReference type="NCBI Taxonomy" id="403673"/>
    <lineage>
        <taxon>Eukaryota</taxon>
        <taxon>Fungi</taxon>
        <taxon>Fungi incertae sedis</taxon>
        <taxon>Chytridiomycota</taxon>
        <taxon>Chytridiomycota incertae sedis</taxon>
        <taxon>Chytridiomycetes</taxon>
        <taxon>Rhizophydiales</taxon>
        <taxon>Rhizophydiales incertae sedis</taxon>
        <taxon>Batrachochytrium</taxon>
    </lineage>
</organism>
<gene>
    <name evidence="4" type="ORF">BDEG_20010</name>
</gene>
<feature type="signal peptide" evidence="3">
    <location>
        <begin position="1"/>
        <end position="20"/>
    </location>
</feature>
<feature type="compositionally biased region" description="Basic residues" evidence="2">
    <location>
        <begin position="277"/>
        <end position="286"/>
    </location>
</feature>
<reference evidence="4 5" key="1">
    <citation type="submission" date="2006-10" db="EMBL/GenBank/DDBJ databases">
        <title>The Genome Sequence of Batrachochytrium dendrobatidis JEL423.</title>
        <authorList>
            <consortium name="The Broad Institute Genome Sequencing Platform"/>
            <person name="Birren B."/>
            <person name="Lander E."/>
            <person name="Galagan J."/>
            <person name="Cuomo C."/>
            <person name="Devon K."/>
            <person name="Jaffe D."/>
            <person name="Butler J."/>
            <person name="Alvarez P."/>
            <person name="Gnerre S."/>
            <person name="Grabherr M."/>
            <person name="Kleber M."/>
            <person name="Mauceli E."/>
            <person name="Brockman W."/>
            <person name="Young S."/>
            <person name="LaButti K."/>
            <person name="Sykes S."/>
            <person name="DeCaprio D."/>
            <person name="Crawford M."/>
            <person name="Koehrsen M."/>
            <person name="Engels R."/>
            <person name="Montgomery P."/>
            <person name="Pearson M."/>
            <person name="Howarth C."/>
            <person name="Larson L."/>
            <person name="White J."/>
            <person name="O'Leary S."/>
            <person name="Kodira C."/>
            <person name="Zeng Q."/>
            <person name="Yandava C."/>
            <person name="Alvarado L."/>
            <person name="Longcore J."/>
            <person name="James T."/>
        </authorList>
    </citation>
    <scope>NUCLEOTIDE SEQUENCE [LARGE SCALE GENOMIC DNA]</scope>
    <source>
        <strain evidence="4 5">JEL423</strain>
    </source>
</reference>
<feature type="region of interest" description="Disordered" evidence="2">
    <location>
        <begin position="247"/>
        <end position="286"/>
    </location>
</feature>
<name>A0A177W6T2_BATDL</name>
<dbReference type="AlphaFoldDB" id="A0A177W6T2"/>
<dbReference type="Proteomes" id="UP000077115">
    <property type="component" value="Unassembled WGS sequence"/>
</dbReference>
<dbReference type="VEuPathDB" id="FungiDB:BDEG_20010"/>
<feature type="compositionally biased region" description="Polar residues" evidence="2">
    <location>
        <begin position="265"/>
        <end position="276"/>
    </location>
</feature>
<keyword evidence="3" id="KW-0732">Signal</keyword>